<feature type="domain" description="Glycoside hydrolase family 3 N-terminal" evidence="9">
    <location>
        <begin position="62"/>
        <end position="396"/>
    </location>
</feature>
<evidence type="ECO:0000313" key="12">
    <source>
        <dbReference type="Proteomes" id="UP000199025"/>
    </source>
</evidence>
<gene>
    <name evidence="11" type="ORF">SAMN05421835_101515</name>
</gene>
<dbReference type="SUPFAM" id="SSF51445">
    <property type="entry name" value="(Trans)glycosidases"/>
    <property type="match status" value="1"/>
</dbReference>
<dbReference type="PROSITE" id="PS00775">
    <property type="entry name" value="GLYCOSYL_HYDROL_F3"/>
    <property type="match status" value="1"/>
</dbReference>
<proteinExistence type="inferred from homology"/>
<dbReference type="InterPro" id="IPR006311">
    <property type="entry name" value="TAT_signal"/>
</dbReference>
<dbReference type="STRING" id="115433.SAMN05421835_101515"/>
<dbReference type="GO" id="GO:0009251">
    <property type="term" value="P:glucan catabolic process"/>
    <property type="evidence" value="ECO:0007669"/>
    <property type="project" value="TreeGrafter"/>
</dbReference>
<dbReference type="InterPro" id="IPR051915">
    <property type="entry name" value="Cellulose_Degrad_GH3"/>
</dbReference>
<evidence type="ECO:0000259" key="9">
    <source>
        <dbReference type="Pfam" id="PF00933"/>
    </source>
</evidence>
<evidence type="ECO:0000256" key="1">
    <source>
        <dbReference type="ARBA" id="ARBA00000448"/>
    </source>
</evidence>
<evidence type="ECO:0000256" key="4">
    <source>
        <dbReference type="ARBA" id="ARBA00022729"/>
    </source>
</evidence>
<dbReference type="InterPro" id="IPR001764">
    <property type="entry name" value="Glyco_hydro_3_N"/>
</dbReference>
<comment type="catalytic activity">
    <reaction evidence="1">
        <text>Hydrolysis of terminal, non-reducing beta-D-glucosyl residues with release of beta-D-glucose.</text>
        <dbReference type="EC" id="3.2.1.21"/>
    </reaction>
</comment>
<dbReference type="EMBL" id="FORP01000001">
    <property type="protein sequence ID" value="SFI70540.1"/>
    <property type="molecule type" value="Genomic_DNA"/>
</dbReference>
<evidence type="ECO:0000256" key="6">
    <source>
        <dbReference type="ARBA" id="ARBA00023295"/>
    </source>
</evidence>
<name>A0A1I3KDX1_9PSEU</name>
<sequence>MRTLSRRRSSRFAGAVLAAAALTATAVPAASAAPVTAERTPAYLNARLPVAQRVADLLGRMTLAEKVGQMTQAERGAIDSSQQQITDLALGSVLSGGGSTPADNTPAGWADMVDGYQSRALATRLHIPLLYGVDSVHGHNNLVGATIFPHNIGLGATRDPRLVREVEHITATETRATGPQWAFAPCVCVARDDRWGRTYESFGEDPKLVQQMTTAIDGFQGTSPKDLAKPDHVLATAKHFAGDGDTTYGTSTSGTYTTDQGVTITDWQHFAQVDLAPYVTAVQQHDVGSIMPSFSSVQWTDRPGSTPVKMTANKELLTDVLKRKIGFDGFLISDWEAIHQLPGDYATQVRTAVNAGVDMFMEPYSAPQFVSTLTAEVQAGRVPVSRIDDAVSRILKAKFELGLFEHPYTDRSNAGTIGSPQHRAVARQAVAESQVLLKNSGGALPLKPSQKIYVAGVNADDLGNQAGGWTVTWQGQSGNTSFPGTTILQGIQQVARNVTYSADASAPTAGADVGVVVIGETPYAEGVGDVGNGHTLNISAADRANIDKVCGAIKTCVVLDVAGRPQIVTDELGKMDAFVMSWLPGSEGAGVADVLFGKKPFTGKLSVSWPRSEAQEPINIGDRNYDPLFPYGYGLTTRR</sequence>
<evidence type="ECO:0000256" key="8">
    <source>
        <dbReference type="SAM" id="SignalP"/>
    </source>
</evidence>
<keyword evidence="4 8" id="KW-0732">Signal</keyword>
<keyword evidence="12" id="KW-1185">Reference proteome</keyword>
<evidence type="ECO:0000313" key="11">
    <source>
        <dbReference type="EMBL" id="SFI70540.1"/>
    </source>
</evidence>
<feature type="chain" id="PRO_5011470036" description="beta-glucosidase" evidence="8">
    <location>
        <begin position="33"/>
        <end position="639"/>
    </location>
</feature>
<dbReference type="Pfam" id="PF01915">
    <property type="entry name" value="Glyco_hydro_3_C"/>
    <property type="match status" value="1"/>
</dbReference>
<dbReference type="Pfam" id="PF00933">
    <property type="entry name" value="Glyco_hydro_3"/>
    <property type="match status" value="1"/>
</dbReference>
<dbReference type="PANTHER" id="PTHR30620:SF16">
    <property type="entry name" value="LYSOSOMAL BETA GLUCOSIDASE"/>
    <property type="match status" value="1"/>
</dbReference>
<evidence type="ECO:0000256" key="3">
    <source>
        <dbReference type="ARBA" id="ARBA00012744"/>
    </source>
</evidence>
<dbReference type="Gene3D" id="3.20.20.300">
    <property type="entry name" value="Glycoside hydrolase, family 3, N-terminal domain"/>
    <property type="match status" value="1"/>
</dbReference>
<feature type="signal peptide" evidence="8">
    <location>
        <begin position="1"/>
        <end position="32"/>
    </location>
</feature>
<dbReference type="Proteomes" id="UP000199025">
    <property type="component" value="Unassembled WGS sequence"/>
</dbReference>
<evidence type="ECO:0000256" key="7">
    <source>
        <dbReference type="RuleBase" id="RU361161"/>
    </source>
</evidence>
<dbReference type="InterPro" id="IPR017853">
    <property type="entry name" value="GH"/>
</dbReference>
<dbReference type="InterPro" id="IPR036881">
    <property type="entry name" value="Glyco_hydro_3_C_sf"/>
</dbReference>
<dbReference type="PANTHER" id="PTHR30620">
    <property type="entry name" value="PERIPLASMIC BETA-GLUCOSIDASE-RELATED"/>
    <property type="match status" value="1"/>
</dbReference>
<dbReference type="PRINTS" id="PR00133">
    <property type="entry name" value="GLHYDRLASE3"/>
</dbReference>
<dbReference type="InterPro" id="IPR036962">
    <property type="entry name" value="Glyco_hydro_3_N_sf"/>
</dbReference>
<dbReference type="InterPro" id="IPR019800">
    <property type="entry name" value="Glyco_hydro_3_AS"/>
</dbReference>
<dbReference type="EC" id="3.2.1.21" evidence="3"/>
<dbReference type="PROSITE" id="PS51318">
    <property type="entry name" value="TAT"/>
    <property type="match status" value="1"/>
</dbReference>
<feature type="domain" description="Glycoside hydrolase family 3 C-terminal" evidence="10">
    <location>
        <begin position="435"/>
        <end position="636"/>
    </location>
</feature>
<reference evidence="11 12" key="1">
    <citation type="submission" date="2016-10" db="EMBL/GenBank/DDBJ databases">
        <authorList>
            <person name="de Groot N.N."/>
        </authorList>
    </citation>
    <scope>NUCLEOTIDE SEQUENCE [LARGE SCALE GENOMIC DNA]</scope>
    <source>
        <strain evidence="11 12">DSM 44468</strain>
    </source>
</reference>
<dbReference type="GO" id="GO:0008422">
    <property type="term" value="F:beta-glucosidase activity"/>
    <property type="evidence" value="ECO:0007669"/>
    <property type="project" value="UniProtKB-EC"/>
</dbReference>
<keyword evidence="5 7" id="KW-0378">Hydrolase</keyword>
<evidence type="ECO:0000259" key="10">
    <source>
        <dbReference type="Pfam" id="PF01915"/>
    </source>
</evidence>
<dbReference type="AlphaFoldDB" id="A0A1I3KDX1"/>
<protein>
    <recommendedName>
        <fullName evidence="3">beta-glucosidase</fullName>
        <ecNumber evidence="3">3.2.1.21</ecNumber>
    </recommendedName>
</protein>
<organism evidence="11 12">
    <name type="scientific">Amycolatopsis sacchari</name>
    <dbReference type="NCBI Taxonomy" id="115433"/>
    <lineage>
        <taxon>Bacteria</taxon>
        <taxon>Bacillati</taxon>
        <taxon>Actinomycetota</taxon>
        <taxon>Actinomycetes</taxon>
        <taxon>Pseudonocardiales</taxon>
        <taxon>Pseudonocardiaceae</taxon>
        <taxon>Amycolatopsis</taxon>
    </lineage>
</organism>
<accession>A0A1I3KDX1</accession>
<comment type="similarity">
    <text evidence="2 7">Belongs to the glycosyl hydrolase 3 family.</text>
</comment>
<keyword evidence="6 7" id="KW-0326">Glycosidase</keyword>
<dbReference type="RefSeq" id="WP_218153376.1">
    <property type="nucleotide sequence ID" value="NZ_CBDRCA010000007.1"/>
</dbReference>
<evidence type="ECO:0000256" key="5">
    <source>
        <dbReference type="ARBA" id="ARBA00022801"/>
    </source>
</evidence>
<dbReference type="Gene3D" id="3.40.50.1700">
    <property type="entry name" value="Glycoside hydrolase family 3 C-terminal domain"/>
    <property type="match status" value="1"/>
</dbReference>
<evidence type="ECO:0000256" key="2">
    <source>
        <dbReference type="ARBA" id="ARBA00005336"/>
    </source>
</evidence>
<dbReference type="SUPFAM" id="SSF52279">
    <property type="entry name" value="Beta-D-glucan exohydrolase, C-terminal domain"/>
    <property type="match status" value="1"/>
</dbReference>
<dbReference type="InterPro" id="IPR002772">
    <property type="entry name" value="Glyco_hydro_3_C"/>
</dbReference>